<accession>A0A426X8C3</accession>
<feature type="compositionally biased region" description="Basic residues" evidence="6">
    <location>
        <begin position="1"/>
        <end position="13"/>
    </location>
</feature>
<keyword evidence="3" id="KW-0805">Transcription regulation</keyword>
<reference evidence="8 9" key="1">
    <citation type="journal article" date="2014" name="Agronomy (Basel)">
        <title>A Draft Genome Sequence for Ensete ventricosum, the Drought-Tolerant Tree Against Hunger.</title>
        <authorList>
            <person name="Harrison J."/>
            <person name="Moore K.A."/>
            <person name="Paszkiewicz K."/>
            <person name="Jones T."/>
            <person name="Grant M."/>
            <person name="Ambacheew D."/>
            <person name="Muzemil S."/>
            <person name="Studholme D.J."/>
        </authorList>
    </citation>
    <scope>NUCLEOTIDE SEQUENCE [LARGE SCALE GENOMIC DNA]</scope>
</reference>
<evidence type="ECO:0000256" key="4">
    <source>
        <dbReference type="ARBA" id="ARBA00023163"/>
    </source>
</evidence>
<evidence type="ECO:0000259" key="7">
    <source>
        <dbReference type="PROSITE" id="PS50888"/>
    </source>
</evidence>
<dbReference type="SMART" id="SM00353">
    <property type="entry name" value="HLH"/>
    <property type="match status" value="1"/>
</dbReference>
<dbReference type="PANTHER" id="PTHR12565">
    <property type="entry name" value="STEROL REGULATORY ELEMENT-BINDING PROTEIN"/>
    <property type="match status" value="1"/>
</dbReference>
<dbReference type="FunFam" id="4.10.280.10:FF:000002">
    <property type="entry name" value="Basic helix-loop-helix transcription factor"/>
    <property type="match status" value="1"/>
</dbReference>
<dbReference type="AlphaFoldDB" id="A0A426X8C3"/>
<dbReference type="GO" id="GO:0005634">
    <property type="term" value="C:nucleus"/>
    <property type="evidence" value="ECO:0007669"/>
    <property type="project" value="UniProtKB-SubCell"/>
</dbReference>
<feature type="non-terminal residue" evidence="8">
    <location>
        <position position="1"/>
    </location>
</feature>
<comment type="subcellular location">
    <subcellularLocation>
        <location evidence="1">Nucleus</location>
    </subcellularLocation>
</comment>
<name>A0A426X8C3_ENSVE</name>
<comment type="caution">
    <text evidence="8">The sequence shown here is derived from an EMBL/GenBank/DDBJ whole genome shotgun (WGS) entry which is preliminary data.</text>
</comment>
<evidence type="ECO:0000256" key="3">
    <source>
        <dbReference type="ARBA" id="ARBA00023015"/>
    </source>
</evidence>
<dbReference type="GO" id="GO:0003700">
    <property type="term" value="F:DNA-binding transcription factor activity"/>
    <property type="evidence" value="ECO:0007669"/>
    <property type="project" value="TreeGrafter"/>
</dbReference>
<feature type="domain" description="BHLH" evidence="7">
    <location>
        <begin position="37"/>
        <end position="87"/>
    </location>
</feature>
<dbReference type="PANTHER" id="PTHR12565:SF431">
    <property type="entry name" value="TRANSCRIPTION FACTOR BHLH137"/>
    <property type="match status" value="1"/>
</dbReference>
<dbReference type="InterPro" id="IPR024097">
    <property type="entry name" value="bHLH_ZIP_TF"/>
</dbReference>
<evidence type="ECO:0000313" key="8">
    <source>
        <dbReference type="EMBL" id="RRT35727.1"/>
    </source>
</evidence>
<dbReference type="InterPro" id="IPR011598">
    <property type="entry name" value="bHLH_dom"/>
</dbReference>
<evidence type="ECO:0000256" key="2">
    <source>
        <dbReference type="ARBA" id="ARBA00005510"/>
    </source>
</evidence>
<evidence type="ECO:0000256" key="1">
    <source>
        <dbReference type="ARBA" id="ARBA00004123"/>
    </source>
</evidence>
<gene>
    <name evidence="8" type="ORF">B296_00051636</name>
</gene>
<dbReference type="InterPro" id="IPR036638">
    <property type="entry name" value="HLH_DNA-bd_sf"/>
</dbReference>
<dbReference type="SUPFAM" id="SSF47459">
    <property type="entry name" value="HLH, helix-loop-helix DNA-binding domain"/>
    <property type="match status" value="1"/>
</dbReference>
<comment type="similarity">
    <text evidence="2">Belongs to the bHLH protein family.</text>
</comment>
<evidence type="ECO:0000313" key="9">
    <source>
        <dbReference type="Proteomes" id="UP000287651"/>
    </source>
</evidence>
<evidence type="ECO:0000256" key="5">
    <source>
        <dbReference type="ARBA" id="ARBA00023242"/>
    </source>
</evidence>
<keyword evidence="4" id="KW-0804">Transcription</keyword>
<feature type="compositionally biased region" description="Basic and acidic residues" evidence="6">
    <location>
        <begin position="14"/>
        <end position="23"/>
    </location>
</feature>
<dbReference type="GO" id="GO:0046983">
    <property type="term" value="F:protein dimerization activity"/>
    <property type="evidence" value="ECO:0007669"/>
    <property type="project" value="InterPro"/>
</dbReference>
<dbReference type="PROSITE" id="PS50888">
    <property type="entry name" value="BHLH"/>
    <property type="match status" value="1"/>
</dbReference>
<keyword evidence="5" id="KW-0539">Nucleus</keyword>
<dbReference type="Proteomes" id="UP000287651">
    <property type="component" value="Unassembled WGS sequence"/>
</dbReference>
<dbReference type="CDD" id="cd18919">
    <property type="entry name" value="bHLH_AtBPE_like"/>
    <property type="match status" value="1"/>
</dbReference>
<dbReference type="Gene3D" id="4.10.280.10">
    <property type="entry name" value="Helix-loop-helix DNA-binding domain"/>
    <property type="match status" value="1"/>
</dbReference>
<dbReference type="EMBL" id="AMZH03024619">
    <property type="protein sequence ID" value="RRT35727.1"/>
    <property type="molecule type" value="Genomic_DNA"/>
</dbReference>
<feature type="region of interest" description="Disordered" evidence="6">
    <location>
        <begin position="1"/>
        <end position="46"/>
    </location>
</feature>
<protein>
    <recommendedName>
        <fullName evidence="7">BHLH domain-containing protein</fullName>
    </recommendedName>
</protein>
<evidence type="ECO:0000256" key="6">
    <source>
        <dbReference type="SAM" id="MobiDB-lite"/>
    </source>
</evidence>
<sequence>KEGKSKKQKRTRGGQKETEEKKPKPSGYVHVRARRGQATDSHSLAERARREKISERMKMLQGLVPGCEKVTGKALMLDEIINYVQSLQNQVEFLSMKIASLSPILYGFDVDFGDCIDQPQKLMRSIPEAMASAEQTNQLQAKAFGNGATGYQVMDNSTPLLLQVKGPASFSQQV</sequence>
<organism evidence="8 9">
    <name type="scientific">Ensete ventricosum</name>
    <name type="common">Abyssinian banana</name>
    <name type="synonym">Musa ensete</name>
    <dbReference type="NCBI Taxonomy" id="4639"/>
    <lineage>
        <taxon>Eukaryota</taxon>
        <taxon>Viridiplantae</taxon>
        <taxon>Streptophyta</taxon>
        <taxon>Embryophyta</taxon>
        <taxon>Tracheophyta</taxon>
        <taxon>Spermatophyta</taxon>
        <taxon>Magnoliopsida</taxon>
        <taxon>Liliopsida</taxon>
        <taxon>Zingiberales</taxon>
        <taxon>Musaceae</taxon>
        <taxon>Ensete</taxon>
    </lineage>
</organism>
<dbReference type="Pfam" id="PF00010">
    <property type="entry name" value="HLH"/>
    <property type="match status" value="1"/>
</dbReference>
<proteinExistence type="inferred from homology"/>